<dbReference type="EMBL" id="JANPWB010000001">
    <property type="protein sequence ID" value="KAJ1218161.1"/>
    <property type="molecule type" value="Genomic_DNA"/>
</dbReference>
<proteinExistence type="predicted"/>
<reference evidence="2" key="1">
    <citation type="journal article" date="2022" name="bioRxiv">
        <title>Sequencing and chromosome-scale assembly of the giantPleurodeles waltlgenome.</title>
        <authorList>
            <person name="Brown T."/>
            <person name="Elewa A."/>
            <person name="Iarovenko S."/>
            <person name="Subramanian E."/>
            <person name="Araus A.J."/>
            <person name="Petzold A."/>
            <person name="Susuki M."/>
            <person name="Suzuki K.-i.T."/>
            <person name="Hayashi T."/>
            <person name="Toyoda A."/>
            <person name="Oliveira C."/>
            <person name="Osipova E."/>
            <person name="Leigh N.D."/>
            <person name="Simon A."/>
            <person name="Yun M.H."/>
        </authorList>
    </citation>
    <scope>NUCLEOTIDE SEQUENCE</scope>
    <source>
        <strain evidence="2">20211129_DDA</strain>
        <tissue evidence="2">Liver</tissue>
    </source>
</reference>
<evidence type="ECO:0000313" key="3">
    <source>
        <dbReference type="Proteomes" id="UP001066276"/>
    </source>
</evidence>
<keyword evidence="3" id="KW-1185">Reference proteome</keyword>
<protein>
    <submittedName>
        <fullName evidence="2">Uncharacterized protein</fullName>
    </submittedName>
</protein>
<evidence type="ECO:0000313" key="2">
    <source>
        <dbReference type="EMBL" id="KAJ1218161.1"/>
    </source>
</evidence>
<evidence type="ECO:0000256" key="1">
    <source>
        <dbReference type="SAM" id="MobiDB-lite"/>
    </source>
</evidence>
<feature type="compositionally biased region" description="Polar residues" evidence="1">
    <location>
        <begin position="46"/>
        <end position="60"/>
    </location>
</feature>
<dbReference type="AlphaFoldDB" id="A0AAV7WZJ2"/>
<dbReference type="Proteomes" id="UP001066276">
    <property type="component" value="Chromosome 1_1"/>
</dbReference>
<comment type="caution">
    <text evidence="2">The sequence shown here is derived from an EMBL/GenBank/DDBJ whole genome shotgun (WGS) entry which is preliminary data.</text>
</comment>
<sequence>MDAWATGEEVHLKLNHRDDKLQVDLEIWTTLLVNMNIRRDGDDEQGAQTQGTESSNTQGHNWGLLDRQ</sequence>
<gene>
    <name evidence="2" type="ORF">NDU88_005744</name>
</gene>
<organism evidence="2 3">
    <name type="scientific">Pleurodeles waltl</name>
    <name type="common">Iberian ribbed newt</name>
    <dbReference type="NCBI Taxonomy" id="8319"/>
    <lineage>
        <taxon>Eukaryota</taxon>
        <taxon>Metazoa</taxon>
        <taxon>Chordata</taxon>
        <taxon>Craniata</taxon>
        <taxon>Vertebrata</taxon>
        <taxon>Euteleostomi</taxon>
        <taxon>Amphibia</taxon>
        <taxon>Batrachia</taxon>
        <taxon>Caudata</taxon>
        <taxon>Salamandroidea</taxon>
        <taxon>Salamandridae</taxon>
        <taxon>Pleurodelinae</taxon>
        <taxon>Pleurodeles</taxon>
    </lineage>
</organism>
<accession>A0AAV7WZJ2</accession>
<feature type="region of interest" description="Disordered" evidence="1">
    <location>
        <begin position="39"/>
        <end position="68"/>
    </location>
</feature>
<name>A0AAV7WZJ2_PLEWA</name>